<dbReference type="Proteomes" id="UP000287144">
    <property type="component" value="Unassembled WGS sequence"/>
</dbReference>
<evidence type="ECO:0000313" key="1">
    <source>
        <dbReference type="EMBL" id="RSM03362.1"/>
    </source>
</evidence>
<dbReference type="EMBL" id="NKCK01000068">
    <property type="protein sequence ID" value="RSM03362.1"/>
    <property type="molecule type" value="Genomic_DNA"/>
</dbReference>
<keyword evidence="2" id="KW-1185">Reference proteome</keyword>
<sequence>MPELCWDMGRTVCTYHAPTQRCVTGTEGGKESTRADAVYMVKVEGPENEDPFALDCEGDKDVCLQREASLNAKYKELLAERNDMMAANCPSQHTRYGTINKREYRIWCSRHHDVEGFNEEHKNVYTLAACADLCTRRA</sequence>
<organism evidence="1 2">
    <name type="scientific">Fusarium oligoseptatum</name>
    <dbReference type="NCBI Taxonomy" id="2604345"/>
    <lineage>
        <taxon>Eukaryota</taxon>
        <taxon>Fungi</taxon>
        <taxon>Dikarya</taxon>
        <taxon>Ascomycota</taxon>
        <taxon>Pezizomycotina</taxon>
        <taxon>Sordariomycetes</taxon>
        <taxon>Hypocreomycetidae</taxon>
        <taxon>Hypocreales</taxon>
        <taxon>Nectriaceae</taxon>
        <taxon>Fusarium</taxon>
        <taxon>Fusarium solani species complex</taxon>
    </lineage>
</organism>
<comment type="caution">
    <text evidence="1">The sequence shown here is derived from an EMBL/GenBank/DDBJ whole genome shotgun (WGS) entry which is preliminary data.</text>
</comment>
<gene>
    <name evidence="1" type="ORF">CEP52_007435</name>
</gene>
<name>A0A428TMY9_9HYPO</name>
<accession>A0A428TMY9</accession>
<protein>
    <submittedName>
        <fullName evidence="1">Uncharacterized protein</fullName>
    </submittedName>
</protein>
<evidence type="ECO:0000313" key="2">
    <source>
        <dbReference type="Proteomes" id="UP000287144"/>
    </source>
</evidence>
<dbReference type="AlphaFoldDB" id="A0A428TMY9"/>
<proteinExistence type="predicted"/>
<reference evidence="1 2" key="1">
    <citation type="submission" date="2017-06" db="EMBL/GenBank/DDBJ databases">
        <title>Comparative genomic analysis of Ambrosia Fusariam Clade fungi.</title>
        <authorList>
            <person name="Stajich J.E."/>
            <person name="Carrillo J."/>
            <person name="Kijimoto T."/>
            <person name="Eskalen A."/>
            <person name="O'Donnell K."/>
            <person name="Kasson M."/>
        </authorList>
    </citation>
    <scope>NUCLEOTIDE SEQUENCE [LARGE SCALE GENOMIC DNA]</scope>
    <source>
        <strain evidence="1 2">NRRL62579</strain>
    </source>
</reference>